<organism evidence="1 2">
    <name type="scientific">Neohortaea acidophila</name>
    <dbReference type="NCBI Taxonomy" id="245834"/>
    <lineage>
        <taxon>Eukaryota</taxon>
        <taxon>Fungi</taxon>
        <taxon>Dikarya</taxon>
        <taxon>Ascomycota</taxon>
        <taxon>Pezizomycotina</taxon>
        <taxon>Dothideomycetes</taxon>
        <taxon>Dothideomycetidae</taxon>
        <taxon>Mycosphaerellales</taxon>
        <taxon>Teratosphaeriaceae</taxon>
        <taxon>Neohortaea</taxon>
    </lineage>
</organism>
<dbReference type="AlphaFoldDB" id="A0A6A6PKJ0"/>
<dbReference type="Proteomes" id="UP000799767">
    <property type="component" value="Unassembled WGS sequence"/>
</dbReference>
<evidence type="ECO:0000313" key="2">
    <source>
        <dbReference type="Proteomes" id="UP000799767"/>
    </source>
</evidence>
<sequence length="140" mass="15504">MDCQALVLIAICCTMNGILPSGRPDHTLWPISSEYRTHETLEDVIMSPCLYCALSCCACYHRFSTMRRQRSDRNTMTRSTAAAIATSSSLIILRPGALSLLHSQRVPLLSTLAVEFTLLSRAIGLPSLNEPLIFFIPLAY</sequence>
<keyword evidence="2" id="KW-1185">Reference proteome</keyword>
<reference evidence="1" key="1">
    <citation type="journal article" date="2020" name="Stud. Mycol.">
        <title>101 Dothideomycetes genomes: a test case for predicting lifestyles and emergence of pathogens.</title>
        <authorList>
            <person name="Haridas S."/>
            <person name="Albert R."/>
            <person name="Binder M."/>
            <person name="Bloem J."/>
            <person name="Labutti K."/>
            <person name="Salamov A."/>
            <person name="Andreopoulos B."/>
            <person name="Baker S."/>
            <person name="Barry K."/>
            <person name="Bills G."/>
            <person name="Bluhm B."/>
            <person name="Cannon C."/>
            <person name="Castanera R."/>
            <person name="Culley D."/>
            <person name="Daum C."/>
            <person name="Ezra D."/>
            <person name="Gonzalez J."/>
            <person name="Henrissat B."/>
            <person name="Kuo A."/>
            <person name="Liang C."/>
            <person name="Lipzen A."/>
            <person name="Lutzoni F."/>
            <person name="Magnuson J."/>
            <person name="Mondo S."/>
            <person name="Nolan M."/>
            <person name="Ohm R."/>
            <person name="Pangilinan J."/>
            <person name="Park H.-J."/>
            <person name="Ramirez L."/>
            <person name="Alfaro M."/>
            <person name="Sun H."/>
            <person name="Tritt A."/>
            <person name="Yoshinaga Y."/>
            <person name="Zwiers L.-H."/>
            <person name="Turgeon B."/>
            <person name="Goodwin S."/>
            <person name="Spatafora J."/>
            <person name="Crous P."/>
            <person name="Grigoriev I."/>
        </authorList>
    </citation>
    <scope>NUCLEOTIDE SEQUENCE</scope>
    <source>
        <strain evidence="1">CBS 113389</strain>
    </source>
</reference>
<dbReference type="EMBL" id="MU001639">
    <property type="protein sequence ID" value="KAF2480570.1"/>
    <property type="molecule type" value="Genomic_DNA"/>
</dbReference>
<accession>A0A6A6PKJ0</accession>
<name>A0A6A6PKJ0_9PEZI</name>
<dbReference type="RefSeq" id="XP_033587140.1">
    <property type="nucleotide sequence ID" value="XM_033730041.1"/>
</dbReference>
<dbReference type="GeneID" id="54471043"/>
<gene>
    <name evidence="1" type="ORF">BDY17DRAFT_195020</name>
</gene>
<evidence type="ECO:0000313" key="1">
    <source>
        <dbReference type="EMBL" id="KAF2480570.1"/>
    </source>
</evidence>
<proteinExistence type="predicted"/>
<protein>
    <submittedName>
        <fullName evidence="1">Uncharacterized protein</fullName>
    </submittedName>
</protein>